<evidence type="ECO:0000259" key="10">
    <source>
        <dbReference type="PROSITE" id="PS50157"/>
    </source>
</evidence>
<dbReference type="GeneID" id="2874473"/>
<feature type="domain" description="C2H2-type" evidence="10">
    <location>
        <begin position="164"/>
        <end position="195"/>
    </location>
</feature>
<keyword evidence="5" id="KW-0805">Transcription regulation</keyword>
<dbReference type="eggNOG" id="KOG1721">
    <property type="taxonomic scope" value="Eukaryota"/>
</dbReference>
<dbReference type="OMA" id="MLTGEGY"/>
<dbReference type="GO" id="GO:0043565">
    <property type="term" value="F:sequence-specific DNA binding"/>
    <property type="evidence" value="ECO:0000318"/>
    <property type="project" value="GO_Central"/>
</dbReference>
<feature type="domain" description="C2H2-type" evidence="10">
    <location>
        <begin position="302"/>
        <end position="332"/>
    </location>
</feature>
<protein>
    <submittedName>
        <fullName evidence="11">C2H2 transcription factor (TFIIIA), putative (AFU_orthologue AFUA_1G05150)</fullName>
    </submittedName>
</protein>
<feature type="domain" description="C2H2-type" evidence="10">
    <location>
        <begin position="103"/>
        <end position="133"/>
    </location>
</feature>
<proteinExistence type="predicted"/>
<dbReference type="FunCoup" id="Q5B9N2">
    <property type="interactions" value="34"/>
</dbReference>
<dbReference type="SMART" id="SM00355">
    <property type="entry name" value="ZnF_C2H2"/>
    <property type="match status" value="10"/>
</dbReference>
<name>Q5B9N2_EMENI</name>
<dbReference type="HOGENOM" id="CLU_002678_91_1_1"/>
<evidence type="ECO:0000256" key="4">
    <source>
        <dbReference type="ARBA" id="ARBA00022833"/>
    </source>
</evidence>
<dbReference type="PROSITE" id="PS50157">
    <property type="entry name" value="ZINC_FINGER_C2H2_2"/>
    <property type="match status" value="6"/>
</dbReference>
<dbReference type="Gene3D" id="3.30.160.60">
    <property type="entry name" value="Classic Zinc Finger"/>
    <property type="match status" value="5"/>
</dbReference>
<gene>
    <name evidence="11" type="ORF">ANIA_02748</name>
</gene>
<evidence type="ECO:0000256" key="9">
    <source>
        <dbReference type="SAM" id="MobiDB-lite"/>
    </source>
</evidence>
<accession>Q5B9N2</accession>
<evidence type="ECO:0000256" key="6">
    <source>
        <dbReference type="ARBA" id="ARBA00023163"/>
    </source>
</evidence>
<evidence type="ECO:0000256" key="1">
    <source>
        <dbReference type="ARBA" id="ARBA00004123"/>
    </source>
</evidence>
<dbReference type="KEGG" id="ani:ANIA_02748"/>
<evidence type="ECO:0000256" key="2">
    <source>
        <dbReference type="ARBA" id="ARBA00022723"/>
    </source>
</evidence>
<evidence type="ECO:0000256" key="7">
    <source>
        <dbReference type="ARBA" id="ARBA00023242"/>
    </source>
</evidence>
<keyword evidence="7" id="KW-0539">Nucleus</keyword>
<dbReference type="SUPFAM" id="SSF57667">
    <property type="entry name" value="beta-beta-alpha zinc fingers"/>
    <property type="match status" value="3"/>
</dbReference>
<keyword evidence="12" id="KW-1185">Reference proteome</keyword>
<evidence type="ECO:0000256" key="5">
    <source>
        <dbReference type="ARBA" id="ARBA00023015"/>
    </source>
</evidence>
<keyword evidence="6" id="KW-0804">Transcription</keyword>
<keyword evidence="4" id="KW-0862">Zinc</keyword>
<reference evidence="12" key="2">
    <citation type="journal article" date="2009" name="Fungal Genet. Biol.">
        <title>The 2008 update of the Aspergillus nidulans genome annotation: a community effort.</title>
        <authorList>
            <person name="Wortman J.R."/>
            <person name="Gilsenan J.M."/>
            <person name="Joardar V."/>
            <person name="Deegan J."/>
            <person name="Clutterbuck J."/>
            <person name="Andersen M.R."/>
            <person name="Archer D."/>
            <person name="Bencina M."/>
            <person name="Braus G."/>
            <person name="Coutinho P."/>
            <person name="von Dohren H."/>
            <person name="Doonan J."/>
            <person name="Driessen A.J."/>
            <person name="Durek P."/>
            <person name="Espeso E."/>
            <person name="Fekete E."/>
            <person name="Flipphi M."/>
            <person name="Estrada C.G."/>
            <person name="Geysens S."/>
            <person name="Goldman G."/>
            <person name="de Groot P.W."/>
            <person name="Hansen K."/>
            <person name="Harris S.D."/>
            <person name="Heinekamp T."/>
            <person name="Helmstaedt K."/>
            <person name="Henrissat B."/>
            <person name="Hofmann G."/>
            <person name="Homan T."/>
            <person name="Horio T."/>
            <person name="Horiuchi H."/>
            <person name="James S."/>
            <person name="Jones M."/>
            <person name="Karaffa L."/>
            <person name="Karanyi Z."/>
            <person name="Kato M."/>
            <person name="Keller N."/>
            <person name="Kelly D.E."/>
            <person name="Kiel J.A."/>
            <person name="Kim J.M."/>
            <person name="van der Klei I.J."/>
            <person name="Klis F.M."/>
            <person name="Kovalchuk A."/>
            <person name="Krasevec N."/>
            <person name="Kubicek C.P."/>
            <person name="Liu B."/>
            <person name="Maccabe A."/>
            <person name="Meyer V."/>
            <person name="Mirabito P."/>
            <person name="Miskei M."/>
            <person name="Mos M."/>
            <person name="Mullins J."/>
            <person name="Nelson D.R."/>
            <person name="Nielsen J."/>
            <person name="Oakley B.R."/>
            <person name="Osmani S.A."/>
            <person name="Pakula T."/>
            <person name="Paszewski A."/>
            <person name="Paulsen I."/>
            <person name="Pilsyk S."/>
            <person name="Pocsi I."/>
            <person name="Punt P.J."/>
            <person name="Ram A.F."/>
            <person name="Ren Q."/>
            <person name="Robellet X."/>
            <person name="Robson G."/>
            <person name="Seiboth B."/>
            <person name="van Solingen P."/>
            <person name="Specht T."/>
            <person name="Sun J."/>
            <person name="Taheri-Talesh N."/>
            <person name="Takeshita N."/>
            <person name="Ussery D."/>
            <person name="vanKuyk P.A."/>
            <person name="Visser H."/>
            <person name="van de Vondervoort P.J."/>
            <person name="de Vries R.P."/>
            <person name="Walton J."/>
            <person name="Xiang X."/>
            <person name="Xiong Y."/>
            <person name="Zeng A.P."/>
            <person name="Brandt B.W."/>
            <person name="Cornell M.J."/>
            <person name="van den Hondel C.A."/>
            <person name="Visser J."/>
            <person name="Oliver S.G."/>
            <person name="Turner G."/>
        </authorList>
    </citation>
    <scope>GENOME REANNOTATION</scope>
    <source>
        <strain evidence="12">FGSC A4 / ATCC 38163 / CBS 112.46 / NRRL 194 / M139</strain>
    </source>
</reference>
<dbReference type="Pfam" id="PF00096">
    <property type="entry name" value="zf-C2H2"/>
    <property type="match status" value="3"/>
</dbReference>
<dbReference type="PROSITE" id="PS00028">
    <property type="entry name" value="ZINC_FINGER_C2H2_1"/>
    <property type="match status" value="5"/>
</dbReference>
<feature type="compositionally biased region" description="Polar residues" evidence="9">
    <location>
        <begin position="1"/>
        <end position="10"/>
    </location>
</feature>
<dbReference type="InterPro" id="IPR036236">
    <property type="entry name" value="Znf_C2H2_sf"/>
</dbReference>
<dbReference type="InParanoid" id="Q5B9N2"/>
<feature type="domain" description="C2H2-type" evidence="10">
    <location>
        <begin position="134"/>
        <end position="163"/>
    </location>
</feature>
<evidence type="ECO:0000256" key="3">
    <source>
        <dbReference type="ARBA" id="ARBA00022771"/>
    </source>
</evidence>
<keyword evidence="2" id="KW-0479">Metal-binding</keyword>
<comment type="subcellular location">
    <subcellularLocation>
        <location evidence="1">Nucleus</location>
    </subcellularLocation>
</comment>
<feature type="region of interest" description="Disordered" evidence="9">
    <location>
        <begin position="1"/>
        <end position="62"/>
    </location>
</feature>
<dbReference type="GO" id="GO:0006357">
    <property type="term" value="P:regulation of transcription by RNA polymerase II"/>
    <property type="evidence" value="ECO:0000318"/>
    <property type="project" value="GO_Central"/>
</dbReference>
<evidence type="ECO:0000256" key="8">
    <source>
        <dbReference type="PROSITE-ProRule" id="PRU00042"/>
    </source>
</evidence>
<dbReference type="InterPro" id="IPR013087">
    <property type="entry name" value="Znf_C2H2_type"/>
</dbReference>
<dbReference type="Proteomes" id="UP000000560">
    <property type="component" value="Chromosome VI"/>
</dbReference>
<dbReference type="GO" id="GO:0008270">
    <property type="term" value="F:zinc ion binding"/>
    <property type="evidence" value="ECO:0007669"/>
    <property type="project" value="UniProtKB-KW"/>
</dbReference>
<organism evidence="11 12">
    <name type="scientific">Emericella nidulans (strain FGSC A4 / ATCC 38163 / CBS 112.46 / NRRL 194 / M139)</name>
    <name type="common">Aspergillus nidulans</name>
    <dbReference type="NCBI Taxonomy" id="227321"/>
    <lineage>
        <taxon>Eukaryota</taxon>
        <taxon>Fungi</taxon>
        <taxon>Dikarya</taxon>
        <taxon>Ascomycota</taxon>
        <taxon>Pezizomycotina</taxon>
        <taxon>Eurotiomycetes</taxon>
        <taxon>Eurotiomycetidae</taxon>
        <taxon>Eurotiales</taxon>
        <taxon>Aspergillaceae</taxon>
        <taxon>Aspergillus</taxon>
        <taxon>Aspergillus subgen. Nidulantes</taxon>
    </lineage>
</organism>
<accession>C8VJX7</accession>
<keyword evidence="3 8" id="KW-0863">Zinc-finger</keyword>
<dbReference type="GO" id="GO:0005634">
    <property type="term" value="C:nucleus"/>
    <property type="evidence" value="ECO:0000318"/>
    <property type="project" value="GO_Central"/>
</dbReference>
<feature type="domain" description="C2H2-type" evidence="10">
    <location>
        <begin position="73"/>
        <end position="102"/>
    </location>
</feature>
<evidence type="ECO:0000313" key="11">
    <source>
        <dbReference type="EMBL" id="CBF84096.1"/>
    </source>
</evidence>
<feature type="domain" description="C2H2-type" evidence="10">
    <location>
        <begin position="196"/>
        <end position="232"/>
    </location>
</feature>
<dbReference type="OrthoDB" id="4748970at2759"/>
<sequence>MGQKRSSSGDYPSPKRLQKQAADETDPIYEEAHSDVDYSPDDSSVTSSVHDTPATPFSTASTSVRYPSELKTHRCPFEGCTKAFNRPARLQEHLRSHNNERLFSCTYEGCQKTFLRASHLNHHVKSAHTGVRDYICDRPGCGKSFVTGSRLRRHLAAHDGRDKFRCTEYPPCNETFRKHSTLQKHVLSVHLKQKPFQCQHIDPQTGDKCLMAFESAGHLRAHESRVHTAKRFSCAECSQRVEDGSMIPPATFPTYSLLQAHIRTAHPPQCPTCSVTCSTARELRRHLEVAHGNVSLDDRRIFPCTVPGCDRSFTKKGNLTVHIRTVHDGEKRFVCGETDLSTSKRVTGWSAADGCGKRYGSKLALEEHIRTAHLGFLNSKAERRQKLGQPRKSSSINKNLSALTGEGYGDETGRQITCFVDSCPHRFHRNYDLWVHMGSKHNYTEDDIRGFFLQRALLGDSSEPVPSDVFGIYGLEFDNEEHTYNQDLRMGAYPPTPAETSGAGTGSYTAGQDQHQLPGMNIEPYTLEPTEFSMLPQSVPVSGCLDPDIMMQESASVSASKAQIPSLDNDDMLNDSFLDFGMVNS</sequence>
<dbReference type="AlphaFoldDB" id="Q5B9N2"/>
<dbReference type="PANTHER" id="PTHR46179">
    <property type="entry name" value="ZINC FINGER PROTEIN"/>
    <property type="match status" value="1"/>
</dbReference>
<reference evidence="12" key="1">
    <citation type="journal article" date="2005" name="Nature">
        <title>Sequencing of Aspergillus nidulans and comparative analysis with A. fumigatus and A. oryzae.</title>
        <authorList>
            <person name="Galagan J.E."/>
            <person name="Calvo S.E."/>
            <person name="Cuomo C."/>
            <person name="Ma L.J."/>
            <person name="Wortman J.R."/>
            <person name="Batzoglou S."/>
            <person name="Lee S.I."/>
            <person name="Basturkmen M."/>
            <person name="Spevak C.C."/>
            <person name="Clutterbuck J."/>
            <person name="Kapitonov V."/>
            <person name="Jurka J."/>
            <person name="Scazzocchio C."/>
            <person name="Farman M."/>
            <person name="Butler J."/>
            <person name="Purcell S."/>
            <person name="Harris S."/>
            <person name="Braus G.H."/>
            <person name="Draht O."/>
            <person name="Busch S."/>
            <person name="D'Enfert C."/>
            <person name="Bouchier C."/>
            <person name="Goldman G.H."/>
            <person name="Bell-Pedersen D."/>
            <person name="Griffiths-Jones S."/>
            <person name="Doonan J.H."/>
            <person name="Yu J."/>
            <person name="Vienken K."/>
            <person name="Pain A."/>
            <person name="Freitag M."/>
            <person name="Selker E.U."/>
            <person name="Archer D.B."/>
            <person name="Penalva M.A."/>
            <person name="Oakley B.R."/>
            <person name="Momany M."/>
            <person name="Tanaka T."/>
            <person name="Kumagai T."/>
            <person name="Asai K."/>
            <person name="Machida M."/>
            <person name="Nierman W.C."/>
            <person name="Denning D.W."/>
            <person name="Caddick M."/>
            <person name="Hynes M."/>
            <person name="Paoletti M."/>
            <person name="Fischer R."/>
            <person name="Miller B."/>
            <person name="Dyer P."/>
            <person name="Sachs M.S."/>
            <person name="Osmani S.A."/>
            <person name="Birren B.W."/>
        </authorList>
    </citation>
    <scope>NUCLEOTIDE SEQUENCE [LARGE SCALE GENOMIC DNA]</scope>
    <source>
        <strain evidence="12">FGSC A4 / ATCC 38163 / CBS 112.46 / NRRL 194 / M139</strain>
    </source>
</reference>
<dbReference type="STRING" id="227321.Q5B9N2"/>
<dbReference type="RefSeq" id="XP_660352.1">
    <property type="nucleotide sequence ID" value="XM_655260.1"/>
</dbReference>
<evidence type="ECO:0000313" key="12">
    <source>
        <dbReference type="Proteomes" id="UP000000560"/>
    </source>
</evidence>
<dbReference type="PANTHER" id="PTHR46179:SF13">
    <property type="entry name" value="C2H2-TYPE DOMAIN-CONTAINING PROTEIN"/>
    <property type="match status" value="1"/>
</dbReference>
<dbReference type="InterPro" id="IPR051061">
    <property type="entry name" value="Zinc_finger_trans_reg"/>
</dbReference>
<dbReference type="GO" id="GO:0000981">
    <property type="term" value="F:DNA-binding transcription factor activity, RNA polymerase II-specific"/>
    <property type="evidence" value="ECO:0000318"/>
    <property type="project" value="GO_Central"/>
</dbReference>
<dbReference type="EMBL" id="BN001306">
    <property type="protein sequence ID" value="CBF84096.1"/>
    <property type="molecule type" value="Genomic_DNA"/>
</dbReference>
<feature type="compositionally biased region" description="Low complexity" evidence="9">
    <location>
        <begin position="41"/>
        <end position="62"/>
    </location>
</feature>